<proteinExistence type="predicted"/>
<protein>
    <submittedName>
        <fullName evidence="1">(diamondback moth) hypothetical protein</fullName>
    </submittedName>
</protein>
<reference evidence="1" key="1">
    <citation type="submission" date="2020-11" db="EMBL/GenBank/DDBJ databases">
        <authorList>
            <person name="Whiteford S."/>
        </authorList>
    </citation>
    <scope>NUCLEOTIDE SEQUENCE</scope>
</reference>
<evidence type="ECO:0000313" key="2">
    <source>
        <dbReference type="Proteomes" id="UP000653454"/>
    </source>
</evidence>
<keyword evidence="2" id="KW-1185">Reference proteome</keyword>
<dbReference type="Proteomes" id="UP000653454">
    <property type="component" value="Unassembled WGS sequence"/>
</dbReference>
<evidence type="ECO:0000313" key="1">
    <source>
        <dbReference type="EMBL" id="CAG9106180.1"/>
    </source>
</evidence>
<organism evidence="1 2">
    <name type="scientific">Plutella xylostella</name>
    <name type="common">Diamondback moth</name>
    <name type="synonym">Plutella maculipennis</name>
    <dbReference type="NCBI Taxonomy" id="51655"/>
    <lineage>
        <taxon>Eukaryota</taxon>
        <taxon>Metazoa</taxon>
        <taxon>Ecdysozoa</taxon>
        <taxon>Arthropoda</taxon>
        <taxon>Hexapoda</taxon>
        <taxon>Insecta</taxon>
        <taxon>Pterygota</taxon>
        <taxon>Neoptera</taxon>
        <taxon>Endopterygota</taxon>
        <taxon>Lepidoptera</taxon>
        <taxon>Glossata</taxon>
        <taxon>Ditrysia</taxon>
        <taxon>Yponomeutoidea</taxon>
        <taxon>Plutellidae</taxon>
        <taxon>Plutella</taxon>
    </lineage>
</organism>
<accession>A0A8S4DQZ1</accession>
<dbReference type="AlphaFoldDB" id="A0A8S4DQZ1"/>
<name>A0A8S4DQZ1_PLUXY</name>
<gene>
    <name evidence="1" type="ORF">PLXY2_LOCUS3654</name>
</gene>
<dbReference type="EMBL" id="CAJHNJ030000009">
    <property type="protein sequence ID" value="CAG9106180.1"/>
    <property type="molecule type" value="Genomic_DNA"/>
</dbReference>
<sequence length="78" mass="8252">MERSVNTRSSAFFIYPPPCGNSGSDGAGCDDEPNPCVNCCYTTYDSALLCCNSCLVSCLACVLCTCCCTAIEYDSCSE</sequence>
<comment type="caution">
    <text evidence="1">The sequence shown here is derived from an EMBL/GenBank/DDBJ whole genome shotgun (WGS) entry which is preliminary data.</text>
</comment>